<reference evidence="1 2" key="1">
    <citation type="journal article" date="2016" name="Nat. Commun.">
        <title>Thousands of microbial genomes shed light on interconnected biogeochemical processes in an aquifer system.</title>
        <authorList>
            <person name="Anantharaman K."/>
            <person name="Brown C.T."/>
            <person name="Hug L.A."/>
            <person name="Sharon I."/>
            <person name="Castelle C.J."/>
            <person name="Probst A.J."/>
            <person name="Thomas B.C."/>
            <person name="Singh A."/>
            <person name="Wilkins M.J."/>
            <person name="Karaoz U."/>
            <person name="Brodie E.L."/>
            <person name="Williams K.H."/>
            <person name="Hubbard S.S."/>
            <person name="Banfield J.F."/>
        </authorList>
    </citation>
    <scope>NUCLEOTIDE SEQUENCE [LARGE SCALE GENOMIC DNA]</scope>
</reference>
<name>A0A1F5EE43_9BACT</name>
<proteinExistence type="predicted"/>
<accession>A0A1F5EE43</accession>
<sequence>MGEIKEVCFRFCEGIVFIVFGGEGGKYKHIDLGSKEAALFPDWIDNLIDLFEGLAVKIQKKISNHLLSCDHYHSLWISSGGIETRSKEEKICHE</sequence>
<dbReference type="EMBL" id="MEZV01000056">
    <property type="protein sequence ID" value="OGD65550.1"/>
    <property type="molecule type" value="Genomic_DNA"/>
</dbReference>
<dbReference type="AlphaFoldDB" id="A0A1F5EE43"/>
<protein>
    <submittedName>
        <fullName evidence="1">Uncharacterized protein</fullName>
    </submittedName>
</protein>
<evidence type="ECO:0000313" key="2">
    <source>
        <dbReference type="Proteomes" id="UP000176451"/>
    </source>
</evidence>
<comment type="caution">
    <text evidence="1">The sequence shown here is derived from an EMBL/GenBank/DDBJ whole genome shotgun (WGS) entry which is preliminary data.</text>
</comment>
<gene>
    <name evidence="1" type="ORF">A3F08_02655</name>
</gene>
<dbReference type="Proteomes" id="UP000176451">
    <property type="component" value="Unassembled WGS sequence"/>
</dbReference>
<organism evidence="1 2">
    <name type="scientific">Candidatus Berkelbacteria bacterium RIFCSPHIGHO2_12_FULL_36_9</name>
    <dbReference type="NCBI Taxonomy" id="1797469"/>
    <lineage>
        <taxon>Bacteria</taxon>
        <taxon>Candidatus Berkelbacteria</taxon>
    </lineage>
</organism>
<evidence type="ECO:0000313" key="1">
    <source>
        <dbReference type="EMBL" id="OGD65550.1"/>
    </source>
</evidence>